<evidence type="ECO:0000256" key="1">
    <source>
        <dbReference type="SAM" id="MobiDB-lite"/>
    </source>
</evidence>
<dbReference type="KEGG" id="cvn:111099501"/>
<keyword evidence="2" id="KW-0472">Membrane</keyword>
<keyword evidence="2" id="KW-1133">Transmembrane helix</keyword>
<protein>
    <submittedName>
        <fullName evidence="4">Uncharacterized protein LOC111099501 isoform X1</fullName>
    </submittedName>
</protein>
<gene>
    <name evidence="4" type="primary">LOC111099501</name>
</gene>
<reference evidence="4" key="1">
    <citation type="submission" date="2025-08" db="UniProtKB">
        <authorList>
            <consortium name="RefSeq"/>
        </authorList>
    </citation>
    <scope>IDENTIFICATION</scope>
    <source>
        <tissue evidence="4">Whole sample</tissue>
    </source>
</reference>
<sequence>MMHSVGGCPNNLTELETRSNRLGCGNDKYGNNQYICLPNVDKTSLTELCYDGIMGMVAKGNCLEISDGSLVLRNCTSFKFGCPGEHIRNNEFYKYPACQTIDTKSRCYVLDSSCKKSDVSDEAVNDINCTVLSLLFVITLGALLMFIFFSIVFRCCRGRRQQKKNKEKVDDEKHSSTASERIPAKNPRSAASEFQMSQISKVDDHIKPEISDKSTPYPSTSLFPDVYETNRKLKSPSFGLIPHSGSDSMLLNCDDKSRKY</sequence>
<dbReference type="RefSeq" id="XP_022286512.1">
    <property type="nucleotide sequence ID" value="XM_022430804.1"/>
</dbReference>
<keyword evidence="3" id="KW-1185">Reference proteome</keyword>
<dbReference type="GeneID" id="111099501"/>
<accession>A0A8B8A4V7</accession>
<dbReference type="AlphaFoldDB" id="A0A8B8A4V7"/>
<feature type="region of interest" description="Disordered" evidence="1">
    <location>
        <begin position="164"/>
        <end position="193"/>
    </location>
</feature>
<keyword evidence="2" id="KW-0812">Transmembrane</keyword>
<evidence type="ECO:0000313" key="3">
    <source>
        <dbReference type="Proteomes" id="UP000694844"/>
    </source>
</evidence>
<evidence type="ECO:0000256" key="2">
    <source>
        <dbReference type="SAM" id="Phobius"/>
    </source>
</evidence>
<proteinExistence type="predicted"/>
<evidence type="ECO:0000313" key="4">
    <source>
        <dbReference type="RefSeq" id="XP_022286512.1"/>
    </source>
</evidence>
<name>A0A8B8A4V7_CRAVI</name>
<organism evidence="3 4">
    <name type="scientific">Crassostrea virginica</name>
    <name type="common">Eastern oyster</name>
    <dbReference type="NCBI Taxonomy" id="6565"/>
    <lineage>
        <taxon>Eukaryota</taxon>
        <taxon>Metazoa</taxon>
        <taxon>Spiralia</taxon>
        <taxon>Lophotrochozoa</taxon>
        <taxon>Mollusca</taxon>
        <taxon>Bivalvia</taxon>
        <taxon>Autobranchia</taxon>
        <taxon>Pteriomorphia</taxon>
        <taxon>Ostreida</taxon>
        <taxon>Ostreoidea</taxon>
        <taxon>Ostreidae</taxon>
        <taxon>Crassostrea</taxon>
    </lineage>
</organism>
<dbReference type="Proteomes" id="UP000694844">
    <property type="component" value="Chromosome 6"/>
</dbReference>
<feature type="transmembrane region" description="Helical" evidence="2">
    <location>
        <begin position="131"/>
        <end position="156"/>
    </location>
</feature>